<dbReference type="EMBL" id="UXSR01005368">
    <property type="protein sequence ID" value="VDD81451.1"/>
    <property type="molecule type" value="Genomic_DNA"/>
</dbReference>
<sequence length="804" mass="90235">MILEAPIQSLLHVLQSLATSEKLLKEALAAYSSVNLISSSDDNGGDERPTDAEVIRFMVKDPDLAPIIQSRILCILHNVPARMFRAFETKSFNVEVNSIHPQVYPEDDEKRLIELLQQMTKLSSYLVCSAMKMRMASLLDDLREEHPELVPQLSDIWYFTETSELEGLLSVVEYLDRNDKPDTLFNKAGIYDSMYETNRAFLRSPGAQSSSSLNVLLLSEDDSLNTTCMVKNNSDSQVAFSNKIGPVEPKTARSISIAVLSRIARHLCISLDALLADILPPPSASESHLSSGPQHQCLVDLGRMAYINLTQTTEHGFVSGVSILDVVQPFALALLGALASWPTKTNRRQLLDESSNLIEDFLSSATDGFPILSQSTQEHVLHLIEFILNLYDSKENLVDSLASNQPIMDKVDASIPFIDESRLFTLTPINKTHQHHKHPQFTGTVVLTPLCPERTLILSHSDEKRLSIPLNRWECQDGMNITTAVQLALLFLPPDSRFQLQVFVEQAQEVIINATHHVNPEKTLYYAQPSALATWFAPRFFPTPSTSNQSPGCALLEFILSCPHSLSLLKSPPFCFEELAERSVRQLSEALEFCHLAPGDSRVDSRLEHVSATRSDPFSPANEDEQAPGYANPDTESASFVPLNARLHTSPYYNKAGPVSSVNCNFKSGATHESDASQEQPTKSCDLERFLVLGNMTHLIHTLNYFINDKTMDPKTKMRYIKQFEQTHPDVFWLRFGDNQTAKKYYAHLQCRIDQSHGNLSRGQSPARLIDRFTDIFKRRHHRSKKRQHSAKGGLVAVRRSLSR</sequence>
<proteinExistence type="predicted"/>
<reference evidence="2 3" key="1">
    <citation type="submission" date="2018-10" db="EMBL/GenBank/DDBJ databases">
        <authorList>
            <consortium name="Pathogen Informatics"/>
        </authorList>
    </citation>
    <scope>NUCLEOTIDE SEQUENCE [LARGE SCALE GENOMIC DNA]</scope>
</reference>
<protein>
    <submittedName>
        <fullName evidence="2">Uncharacterized protein</fullName>
    </submittedName>
</protein>
<keyword evidence="3" id="KW-1185">Reference proteome</keyword>
<gene>
    <name evidence="2" type="ORF">MCOS_LOCUS7454</name>
</gene>
<dbReference type="OrthoDB" id="6263361at2759"/>
<evidence type="ECO:0000313" key="3">
    <source>
        <dbReference type="Proteomes" id="UP000267029"/>
    </source>
</evidence>
<feature type="region of interest" description="Disordered" evidence="1">
    <location>
        <begin position="781"/>
        <end position="804"/>
    </location>
</feature>
<organism evidence="2 3">
    <name type="scientific">Mesocestoides corti</name>
    <name type="common">Flatworm</name>
    <dbReference type="NCBI Taxonomy" id="53468"/>
    <lineage>
        <taxon>Eukaryota</taxon>
        <taxon>Metazoa</taxon>
        <taxon>Spiralia</taxon>
        <taxon>Lophotrochozoa</taxon>
        <taxon>Platyhelminthes</taxon>
        <taxon>Cestoda</taxon>
        <taxon>Eucestoda</taxon>
        <taxon>Cyclophyllidea</taxon>
        <taxon>Mesocestoididae</taxon>
        <taxon>Mesocestoides</taxon>
    </lineage>
</organism>
<dbReference type="AlphaFoldDB" id="A0A158QV89"/>
<dbReference type="InterPro" id="IPR055308">
    <property type="entry name" value="TEX47-like"/>
</dbReference>
<feature type="region of interest" description="Disordered" evidence="1">
    <location>
        <begin position="608"/>
        <end position="635"/>
    </location>
</feature>
<dbReference type="Pfam" id="PF24787">
    <property type="entry name" value="TEX47"/>
    <property type="match status" value="1"/>
</dbReference>
<name>A0A158QV89_MESCO</name>
<evidence type="ECO:0000256" key="1">
    <source>
        <dbReference type="SAM" id="MobiDB-lite"/>
    </source>
</evidence>
<feature type="compositionally biased region" description="Basic residues" evidence="1">
    <location>
        <begin position="781"/>
        <end position="790"/>
    </location>
</feature>
<accession>A0A158QV89</accession>
<dbReference type="Proteomes" id="UP000267029">
    <property type="component" value="Unassembled WGS sequence"/>
</dbReference>
<evidence type="ECO:0000313" key="2">
    <source>
        <dbReference type="EMBL" id="VDD81451.1"/>
    </source>
</evidence>